<feature type="transmembrane region" description="Helical" evidence="1">
    <location>
        <begin position="123"/>
        <end position="143"/>
    </location>
</feature>
<name>A0A510HP59_9ACTN</name>
<feature type="transmembrane region" description="Helical" evidence="1">
    <location>
        <begin position="93"/>
        <end position="117"/>
    </location>
</feature>
<accession>A0A510HP59</accession>
<keyword evidence="1" id="KW-0472">Membrane</keyword>
<organism evidence="2 3">
    <name type="scientific">Rubrobacter xylanophilus</name>
    <dbReference type="NCBI Taxonomy" id="49319"/>
    <lineage>
        <taxon>Bacteria</taxon>
        <taxon>Bacillati</taxon>
        <taxon>Actinomycetota</taxon>
        <taxon>Rubrobacteria</taxon>
        <taxon>Rubrobacterales</taxon>
        <taxon>Rubrobacteraceae</taxon>
        <taxon>Rubrobacter</taxon>
    </lineage>
</organism>
<evidence type="ECO:0000313" key="2">
    <source>
        <dbReference type="EMBL" id="BBL80477.1"/>
    </source>
</evidence>
<dbReference type="AlphaFoldDB" id="A0A510HP59"/>
<reference evidence="2" key="1">
    <citation type="journal article" date="2019" name="Microbiol. Resour. Announc.">
        <title>Complete Genome Sequence of Rubrobacter xylanophilus Strain AA3-22, Isolated from Arima Onsen in Japan.</title>
        <authorList>
            <person name="Tomariguchi N."/>
            <person name="Miyazaki K."/>
        </authorList>
    </citation>
    <scope>NUCLEOTIDE SEQUENCE [LARGE SCALE GENOMIC DNA]</scope>
    <source>
        <strain evidence="2">AA3-22</strain>
    </source>
</reference>
<sequence length="170" mass="18191">MEIILTQMKVLSAMRGWGVRHYVVAASVALLWLLFSGVPTDIIDTPFFTRMTPVVWWNYPFWVVTALLAGLVAATYVPVLNAGYSDASQEKKVLGGGLLSVFAVGCPVCNKLVVLALGTGGTLTYFAPVQPLLGFLSIGLLAYSLRVRLAATRSCAVAKPVVAGETEERA</sequence>
<feature type="transmembrane region" description="Helical" evidence="1">
    <location>
        <begin position="59"/>
        <end position="81"/>
    </location>
</feature>
<proteinExistence type="predicted"/>
<dbReference type="EMBL" id="AP019791">
    <property type="protein sequence ID" value="BBL80477.1"/>
    <property type="molecule type" value="Genomic_DNA"/>
</dbReference>
<protein>
    <submittedName>
        <fullName evidence="2">Uncharacterized protein</fullName>
    </submittedName>
</protein>
<evidence type="ECO:0000256" key="1">
    <source>
        <dbReference type="SAM" id="Phobius"/>
    </source>
</evidence>
<keyword evidence="1" id="KW-0812">Transmembrane</keyword>
<gene>
    <name evidence="2" type="ORF">RxyAA322_23310</name>
</gene>
<dbReference type="Proteomes" id="UP000318065">
    <property type="component" value="Chromosome"/>
</dbReference>
<evidence type="ECO:0000313" key="3">
    <source>
        <dbReference type="Proteomes" id="UP000318065"/>
    </source>
</evidence>
<keyword evidence="1" id="KW-1133">Transmembrane helix</keyword>
<feature type="transmembrane region" description="Helical" evidence="1">
    <location>
        <begin position="21"/>
        <end position="39"/>
    </location>
</feature>
<keyword evidence="3" id="KW-1185">Reference proteome</keyword>